<evidence type="ECO:0000256" key="1">
    <source>
        <dbReference type="ARBA" id="ARBA00022801"/>
    </source>
</evidence>
<dbReference type="EMBL" id="UOFL01000050">
    <property type="protein sequence ID" value="VAW74053.1"/>
    <property type="molecule type" value="Genomic_DNA"/>
</dbReference>
<dbReference type="GO" id="GO:0042578">
    <property type="term" value="F:phosphoric ester hydrolase activity"/>
    <property type="evidence" value="ECO:0007669"/>
    <property type="project" value="UniProtKB-ARBA"/>
</dbReference>
<accession>A0A3B0YCL9</accession>
<sequence length="518" mass="58351">MDSNIQKKIDHVIVLMLENRSLDNLMGWLYENKEPKNFLPQDTPEALRKYNGLSGLDYSNRLDLEDPESSVDIVKGVSNFRVPNPVPNESFAEINRQQYGLEINKDTEGWLPKEEGIVPSMKGFLADYVTAKCSDRNIAPQIMETYTADDLSVISGIAKEYAISDNYHASCPTQTWPNRAFMHTGTSEGHVNNSPYLPYTSKTIFNVLQDEGVSWRVYKSSHIIPSLTRIQMTQLWSPKLDGHFDSMERFYKECKTGELPAYSFLEPSFVLEKGDAASSEHPPANVCAGELFLQQVWEAVVTSKNFERTLFIINFDEHGGCPDHVPPNWTAVPPDDKSQPGDLGFNFNRYGVRVPAIFVSPHIKKSTCVRASTQPWDVASVPFDHTSILAMILDWKKIDRNKVLGQRVSQSIPNPFDELLTGDARVDRPLFKASCTFDGPGLLNRFINFCKGLFGLCSDDGKLSSLQKCLLCVDAHYRAAQKKGFAEGEFASSESIHQLLQSVKTEKDILAHFEKYKQ</sequence>
<gene>
    <name evidence="2" type="ORF">MNBD_GAMMA12-2733</name>
</gene>
<dbReference type="GO" id="GO:0009395">
    <property type="term" value="P:phospholipid catabolic process"/>
    <property type="evidence" value="ECO:0007669"/>
    <property type="project" value="TreeGrafter"/>
</dbReference>
<reference evidence="2" key="1">
    <citation type="submission" date="2018-06" db="EMBL/GenBank/DDBJ databases">
        <authorList>
            <person name="Zhirakovskaya E."/>
        </authorList>
    </citation>
    <scope>NUCLEOTIDE SEQUENCE</scope>
</reference>
<name>A0A3B0YCL9_9ZZZZ</name>
<evidence type="ECO:0000313" key="2">
    <source>
        <dbReference type="EMBL" id="VAW74053.1"/>
    </source>
</evidence>
<dbReference type="InterPro" id="IPR007312">
    <property type="entry name" value="Phosphoesterase"/>
</dbReference>
<keyword evidence="1" id="KW-0378">Hydrolase</keyword>
<dbReference type="PANTHER" id="PTHR31956">
    <property type="entry name" value="NON-SPECIFIC PHOSPHOLIPASE C4-RELATED"/>
    <property type="match status" value="1"/>
</dbReference>
<dbReference type="SUPFAM" id="SSF53649">
    <property type="entry name" value="Alkaline phosphatase-like"/>
    <property type="match status" value="1"/>
</dbReference>
<dbReference type="PANTHER" id="PTHR31956:SF1">
    <property type="entry name" value="NON-SPECIFIC PHOSPHOLIPASE C1"/>
    <property type="match status" value="1"/>
</dbReference>
<organism evidence="2">
    <name type="scientific">hydrothermal vent metagenome</name>
    <dbReference type="NCBI Taxonomy" id="652676"/>
    <lineage>
        <taxon>unclassified sequences</taxon>
        <taxon>metagenomes</taxon>
        <taxon>ecological metagenomes</taxon>
    </lineage>
</organism>
<dbReference type="Gene3D" id="3.40.720.10">
    <property type="entry name" value="Alkaline Phosphatase, subunit A"/>
    <property type="match status" value="2"/>
</dbReference>
<dbReference type="Pfam" id="PF04185">
    <property type="entry name" value="Phosphoesterase"/>
    <property type="match status" value="1"/>
</dbReference>
<dbReference type="AlphaFoldDB" id="A0A3B0YCL9"/>
<dbReference type="InterPro" id="IPR017850">
    <property type="entry name" value="Alkaline_phosphatase_core_sf"/>
</dbReference>
<evidence type="ECO:0008006" key="3">
    <source>
        <dbReference type="Google" id="ProtNLM"/>
    </source>
</evidence>
<proteinExistence type="predicted"/>
<protein>
    <recommendedName>
        <fullName evidence="3">Phospholipase C</fullName>
    </recommendedName>
</protein>